<feature type="compositionally biased region" description="Low complexity" evidence="1">
    <location>
        <begin position="646"/>
        <end position="656"/>
    </location>
</feature>
<feature type="region of interest" description="Disordered" evidence="1">
    <location>
        <begin position="439"/>
        <end position="477"/>
    </location>
</feature>
<dbReference type="PANTHER" id="PTHR31680">
    <property type="entry name" value="LONGIFOLIA PROTEIN"/>
    <property type="match status" value="1"/>
</dbReference>
<evidence type="ECO:0000259" key="3">
    <source>
        <dbReference type="Pfam" id="PF14383"/>
    </source>
</evidence>
<name>A0A835Q1Y8_VANPL</name>
<dbReference type="OrthoDB" id="1929599at2759"/>
<feature type="domain" description="DUF3741" evidence="3">
    <location>
        <begin position="336"/>
        <end position="351"/>
    </location>
</feature>
<protein>
    <recommendedName>
        <fullName evidence="6">DUF4378 domain-containing protein</fullName>
    </recommendedName>
</protein>
<comment type="caution">
    <text evidence="4">The sequence shown here is derived from an EMBL/GenBank/DDBJ whole genome shotgun (WGS) entry which is preliminary data.</text>
</comment>
<evidence type="ECO:0008006" key="6">
    <source>
        <dbReference type="Google" id="ProtNLM"/>
    </source>
</evidence>
<organism evidence="4 5">
    <name type="scientific">Vanilla planifolia</name>
    <name type="common">Vanilla</name>
    <dbReference type="NCBI Taxonomy" id="51239"/>
    <lineage>
        <taxon>Eukaryota</taxon>
        <taxon>Viridiplantae</taxon>
        <taxon>Streptophyta</taxon>
        <taxon>Embryophyta</taxon>
        <taxon>Tracheophyta</taxon>
        <taxon>Spermatophyta</taxon>
        <taxon>Magnoliopsida</taxon>
        <taxon>Liliopsida</taxon>
        <taxon>Asparagales</taxon>
        <taxon>Orchidaceae</taxon>
        <taxon>Vanilloideae</taxon>
        <taxon>Vanilleae</taxon>
        <taxon>Vanilla</taxon>
    </lineage>
</organism>
<feature type="compositionally biased region" description="Basic and acidic residues" evidence="1">
    <location>
        <begin position="591"/>
        <end position="609"/>
    </location>
</feature>
<feature type="domain" description="DUF4378" evidence="2">
    <location>
        <begin position="891"/>
        <end position="1073"/>
    </location>
</feature>
<dbReference type="InterPro" id="IPR033334">
    <property type="entry name" value="LNG1/2"/>
</dbReference>
<dbReference type="Pfam" id="PF14383">
    <property type="entry name" value="VARLMGL"/>
    <property type="match status" value="1"/>
</dbReference>
<dbReference type="Pfam" id="PF14309">
    <property type="entry name" value="DUF4378"/>
    <property type="match status" value="1"/>
</dbReference>
<dbReference type="InterPro" id="IPR032795">
    <property type="entry name" value="DUF3741-assoc"/>
</dbReference>
<dbReference type="Proteomes" id="UP000639772">
    <property type="component" value="Chromosome 10"/>
</dbReference>
<gene>
    <name evidence="4" type="ORF">HPP92_018899</name>
</gene>
<feature type="region of interest" description="Disordered" evidence="1">
    <location>
        <begin position="362"/>
        <end position="405"/>
    </location>
</feature>
<feature type="compositionally biased region" description="Polar residues" evidence="1">
    <location>
        <begin position="296"/>
        <end position="307"/>
    </location>
</feature>
<feature type="compositionally biased region" description="Polar residues" evidence="1">
    <location>
        <begin position="673"/>
        <end position="706"/>
    </location>
</feature>
<dbReference type="InterPro" id="IPR025486">
    <property type="entry name" value="DUF4378"/>
</dbReference>
<dbReference type="EMBL" id="JADCNM010000010">
    <property type="protein sequence ID" value="KAG0464735.1"/>
    <property type="molecule type" value="Genomic_DNA"/>
</dbReference>
<accession>A0A835Q1Y8</accession>
<evidence type="ECO:0000313" key="5">
    <source>
        <dbReference type="Proteomes" id="UP000639772"/>
    </source>
</evidence>
<proteinExistence type="predicted"/>
<evidence type="ECO:0000313" key="4">
    <source>
        <dbReference type="EMBL" id="KAG0464735.1"/>
    </source>
</evidence>
<reference evidence="4 5" key="1">
    <citation type="journal article" date="2020" name="Nat. Food">
        <title>A phased Vanilla planifolia genome enables genetic improvement of flavour and production.</title>
        <authorList>
            <person name="Hasing T."/>
            <person name="Tang H."/>
            <person name="Brym M."/>
            <person name="Khazi F."/>
            <person name="Huang T."/>
            <person name="Chambers A.H."/>
        </authorList>
    </citation>
    <scope>NUCLEOTIDE SEQUENCE [LARGE SCALE GENOMIC DNA]</scope>
    <source>
        <tissue evidence="4">Leaf</tissue>
    </source>
</reference>
<feature type="compositionally biased region" description="Basic and acidic residues" evidence="1">
    <location>
        <begin position="275"/>
        <end position="290"/>
    </location>
</feature>
<feature type="region of interest" description="Disordered" evidence="1">
    <location>
        <begin position="591"/>
        <end position="712"/>
    </location>
</feature>
<evidence type="ECO:0000259" key="2">
    <source>
        <dbReference type="Pfam" id="PF14309"/>
    </source>
</evidence>
<feature type="compositionally biased region" description="Low complexity" evidence="1">
    <location>
        <begin position="380"/>
        <end position="390"/>
    </location>
</feature>
<dbReference type="GO" id="GO:0051513">
    <property type="term" value="P:regulation of monopolar cell growth"/>
    <property type="evidence" value="ECO:0007669"/>
    <property type="project" value="InterPro"/>
</dbReference>
<dbReference type="AlphaFoldDB" id="A0A835Q1Y8"/>
<feature type="region of interest" description="Disordered" evidence="1">
    <location>
        <begin position="272"/>
        <end position="312"/>
    </location>
</feature>
<dbReference type="PANTHER" id="PTHR31680:SF4">
    <property type="entry name" value="LONGIFOLIA PROTEIN"/>
    <property type="match status" value="1"/>
</dbReference>
<evidence type="ECO:0000256" key="1">
    <source>
        <dbReference type="SAM" id="MobiDB-lite"/>
    </source>
</evidence>
<sequence>MSENLFQAFTEENSELQKQIGCMTGFFHMFDRLHLVNGRRFNGHQNKRITSGSSIANNSKVGADKFGCSPQLVLESSRTSFSPSSCSSSFSSIDCSKSIPQEPPCFKQDTSSYRSLGNLPKLKVQEIDAPSTPVGIRIGVYNASPEHGQLSLDFRDVVKDSIIREPHGLLVKTSSKGEPKRPEMNHMNSPKLMQLSNSMEESYLTGVDGKCRPSLDLNESFRVLMKLKEAPWNFSEVSKPSRPSLEAKEAPFYRISCDSPRFSYDGREMSQNVADTRENGGPKSKFRDLPRLSLGSRESSMRTSNSPLKDFDGRSIMEWSSLPPFTQKESYIQKSAPNVVAKLMGLETMPTLKPSTRRQLANMKDDGIKKISTSTNQRGSSLTSKSLYSSRGELPTLSSQRSSHQDLTKLWQKNPNAVMKPSNIPGAPLEPAPWKHEEKLRVTQNKFSKRRSRSKQHPETVYSETERRPKELEFHHSNKDLRALKQIMNAMHAKGLLKPKKNGEHSPKIPCINSNGHVLAHGIQSPPSVNVCKPALPASAKTSSTTRAAESPIVIMKSAKSINKNDVSTSLIIPLQDLTDGLRKLRTSELMDNKKVHGGDSSKLAKDNTPKTSPRLVNKAEDNVQKGRLRTIHASPRPQQLREGNVSAVKSSKSVSPRLQQTNTEIEVRTRSPVLSSDSTNHQKFSTSKQLFESASPKNKLRSQANRIRGKDDKLSSCRESWKFIQQRDEKNHASDSYMSSASQLDVEVMSGNTLAHVNFASFQQGIQSCTIGTPLTLKDSPFSLSAEASTLALAGEVPEQPSPISVLDATFYHDDLPASAVKKSTNFSKGENLPNSVDLCESCKIGSGINQKKLETVDKLLQKLKELNPTTATVSNADNTALLCESPKTDHRYISEILLASGLLMKDLIAAPKGLMSLKIHPSRYPINPDLFLVLEQSKTSELTKYENIPGRKQLQHDLHVDKMHRKLVFDVINEVLVEKLELTFSSFRPPLSPQAMKLKGKLPSGQLLLKELCSEIDRLHAEGLKAESWDDEDKLTCEVLRDSVGWNDHRIELPGIVLDVERWIFKDLIDDVLSGELCGVHHRCSRRRRQLFAK</sequence>
<feature type="compositionally biased region" description="Basic and acidic residues" evidence="1">
    <location>
        <begin position="464"/>
        <end position="477"/>
    </location>
</feature>